<reference evidence="1 2" key="1">
    <citation type="submission" date="2018-06" db="EMBL/GenBank/DDBJ databases">
        <authorList>
            <consortium name="Pathogen Informatics"/>
            <person name="Doyle S."/>
        </authorList>
    </citation>
    <scope>NUCLEOTIDE SEQUENCE [LARGE SCALE GENOMIC DNA]</scope>
    <source>
        <strain evidence="1 2">NCTC12221</strain>
    </source>
</reference>
<dbReference type="EMBL" id="UGHZ01000001">
    <property type="protein sequence ID" value="STP09798.1"/>
    <property type="molecule type" value="Genomic_DNA"/>
</dbReference>
<protein>
    <recommendedName>
        <fullName evidence="3">GGDEF domain-containing protein</fullName>
    </recommendedName>
</protein>
<name>A0A377JPZ3_9HELI</name>
<proteinExistence type="predicted"/>
<evidence type="ECO:0000313" key="1">
    <source>
        <dbReference type="EMBL" id="STP09798.1"/>
    </source>
</evidence>
<organism evidence="1 2">
    <name type="scientific">Helicobacter cinaedi</name>
    <dbReference type="NCBI Taxonomy" id="213"/>
    <lineage>
        <taxon>Bacteria</taxon>
        <taxon>Pseudomonadati</taxon>
        <taxon>Campylobacterota</taxon>
        <taxon>Epsilonproteobacteria</taxon>
        <taxon>Campylobacterales</taxon>
        <taxon>Helicobacteraceae</taxon>
        <taxon>Helicobacter</taxon>
    </lineage>
</organism>
<accession>A0A377JPZ3</accession>
<gene>
    <name evidence="1" type="ORF">NCTC12221_01246</name>
</gene>
<sequence length="352" mass="40877">MRIEEISRKALQRLYISKKPPTPSAYFEAFYEVVKKEKSLKDSVQVKDLDWQEQWLKKFDKPLQLELKKAQSPDEFIDILSTILKDSKETQNLEHIRELKNLNRLLLGCVSDIFSINAKQRFSFLFGIGGLNKVEGTKKLANYWRRFRSSGVHSGVLRKLVRILAFILRTPTENGKVSKEALELSSVLLMHPENLVDVYLLEKIEKLLGIKEIQSAFLKDEMAQRCIVIFKLNHLQFVEKKADFDKDKAINKAMEILKTMCLEALEEATLVGHYQNGFAVMIKEQKEQVLEKIAPIKERLQTQKFSYQGVLFTFGFSAEVLEYREFETLEQLNSTLRDKLHNSHISIESKDS</sequence>
<dbReference type="AlphaFoldDB" id="A0A377JPZ3"/>
<evidence type="ECO:0008006" key="3">
    <source>
        <dbReference type="Google" id="ProtNLM"/>
    </source>
</evidence>
<dbReference type="RefSeq" id="WP_115026401.1">
    <property type="nucleotide sequence ID" value="NZ_UGHZ01000001.1"/>
</dbReference>
<dbReference type="Proteomes" id="UP000255335">
    <property type="component" value="Unassembled WGS sequence"/>
</dbReference>
<evidence type="ECO:0000313" key="2">
    <source>
        <dbReference type="Proteomes" id="UP000255335"/>
    </source>
</evidence>